<dbReference type="PROSITE" id="PS50146">
    <property type="entry name" value="DAGK"/>
    <property type="match status" value="1"/>
</dbReference>
<dbReference type="InterPro" id="IPR001206">
    <property type="entry name" value="Diacylglycerol_kinase_cat_dom"/>
</dbReference>
<keyword evidence="1" id="KW-0812">Transmembrane</keyword>
<dbReference type="RefSeq" id="WP_073358314.1">
    <property type="nucleotide sequence ID" value="NZ_FNTL01000004.1"/>
</dbReference>
<dbReference type="Gene3D" id="2.60.200.40">
    <property type="match status" value="1"/>
</dbReference>
<protein>
    <submittedName>
        <fullName evidence="3">Diacylglycerol kinase family enzyme</fullName>
    </submittedName>
</protein>
<evidence type="ECO:0000259" key="2">
    <source>
        <dbReference type="PROSITE" id="PS50146"/>
    </source>
</evidence>
<dbReference type="InterPro" id="IPR017438">
    <property type="entry name" value="ATP-NAD_kinase_N"/>
</dbReference>
<evidence type="ECO:0000313" key="3">
    <source>
        <dbReference type="EMBL" id="SED28579.1"/>
    </source>
</evidence>
<dbReference type="InterPro" id="IPR016064">
    <property type="entry name" value="NAD/diacylglycerol_kinase_sf"/>
</dbReference>
<feature type="transmembrane region" description="Helical" evidence="1">
    <location>
        <begin position="21"/>
        <end position="40"/>
    </location>
</feature>
<evidence type="ECO:0000256" key="1">
    <source>
        <dbReference type="SAM" id="Phobius"/>
    </source>
</evidence>
<dbReference type="AlphaFoldDB" id="A0A1H4ZEJ5"/>
<keyword evidence="1" id="KW-0472">Membrane</keyword>
<feature type="transmembrane region" description="Helical" evidence="1">
    <location>
        <begin position="96"/>
        <end position="116"/>
    </location>
</feature>
<gene>
    <name evidence="3" type="ORF">SAMN04490220_4067</name>
</gene>
<sequence>MTLHESGSTDSASTRRRWLARAAYLAIFSSVAVLVVFAGLHTLTLLIVAVGALVVEVAALFWFLTSRGALRWIALVVLVLTPIVVLALLVRASLLWVVLLAAALAVLAVGCARAALSRDRADWMMPEHPSVPPKRAFLVMNPHSGGGKVGKFDLKRRAEELGAEVALLEGPGTVDVEALARDAVARGADLLGVAGGDGTQALVAGIAAEHDLPFLVISAGTRNHFALDLGLDRDDPSRCLDALSDGVELRIDLGQVDGRTFVNNASFGAYAEVVQSPAYRDDKTGTILRMLPDLIEGQHGARLLARLGDRTIEGPQAVLVSNGPYETHDLAGLGRRPRIDHGTLGVVTISVSSTRQAVGLLRRARQDGVVQHSGHEVVIEADVPEIPAGIDGEALVVPAPVRCTITPGALRVVVPRNRPGVRRPVRPVDWVRLRRLAAGTEPREGES</sequence>
<dbReference type="OrthoDB" id="3208200at2"/>
<reference evidence="4" key="1">
    <citation type="submission" date="2016-10" db="EMBL/GenBank/DDBJ databases">
        <authorList>
            <person name="Varghese N."/>
        </authorList>
    </citation>
    <scope>NUCLEOTIDE SEQUENCE [LARGE SCALE GENOMIC DNA]</scope>
    <source>
        <strain evidence="4">DSM 44719</strain>
    </source>
</reference>
<keyword evidence="3" id="KW-0808">Transferase</keyword>
<keyword evidence="1" id="KW-1133">Transmembrane helix</keyword>
<dbReference type="GO" id="GO:0016301">
    <property type="term" value="F:kinase activity"/>
    <property type="evidence" value="ECO:0007669"/>
    <property type="project" value="UniProtKB-KW"/>
</dbReference>
<feature type="transmembrane region" description="Helical" evidence="1">
    <location>
        <begin position="72"/>
        <end position="90"/>
    </location>
</feature>
<accession>A0A1H4ZEJ5</accession>
<dbReference type="Pfam" id="PF00781">
    <property type="entry name" value="DAGK_cat"/>
    <property type="match status" value="1"/>
</dbReference>
<proteinExistence type="predicted"/>
<keyword evidence="3" id="KW-0418">Kinase</keyword>
<dbReference type="SUPFAM" id="SSF111331">
    <property type="entry name" value="NAD kinase/diacylglycerol kinase-like"/>
    <property type="match status" value="1"/>
</dbReference>
<feature type="transmembrane region" description="Helical" evidence="1">
    <location>
        <begin position="46"/>
        <end position="65"/>
    </location>
</feature>
<dbReference type="Proteomes" id="UP000183407">
    <property type="component" value="Unassembled WGS sequence"/>
</dbReference>
<evidence type="ECO:0000313" key="4">
    <source>
        <dbReference type="Proteomes" id="UP000183407"/>
    </source>
</evidence>
<dbReference type="EMBL" id="FNTL01000004">
    <property type="protein sequence ID" value="SED28579.1"/>
    <property type="molecule type" value="Genomic_DNA"/>
</dbReference>
<name>A0A1H4ZEJ5_RHOJO</name>
<feature type="domain" description="DAGKc" evidence="2">
    <location>
        <begin position="131"/>
        <end position="260"/>
    </location>
</feature>
<organism evidence="3 4">
    <name type="scientific">Rhodococcus jostii</name>
    <dbReference type="NCBI Taxonomy" id="132919"/>
    <lineage>
        <taxon>Bacteria</taxon>
        <taxon>Bacillati</taxon>
        <taxon>Actinomycetota</taxon>
        <taxon>Actinomycetes</taxon>
        <taxon>Mycobacteriales</taxon>
        <taxon>Nocardiaceae</taxon>
        <taxon>Rhodococcus</taxon>
    </lineage>
</organism>
<dbReference type="Gene3D" id="3.40.50.10330">
    <property type="entry name" value="Probable inorganic polyphosphate/atp-NAD kinase, domain 1"/>
    <property type="match status" value="1"/>
</dbReference>